<proteinExistence type="predicted"/>
<dbReference type="OrthoDB" id="438688at2759"/>
<evidence type="ECO:0000313" key="2">
    <source>
        <dbReference type="EMBL" id="CAE7600585.1"/>
    </source>
</evidence>
<name>A0A812UUW3_SYMPI</name>
<dbReference type="Proteomes" id="UP000649617">
    <property type="component" value="Unassembled WGS sequence"/>
</dbReference>
<keyword evidence="3" id="KW-1185">Reference proteome</keyword>
<sequence length="191" mass="20904">MPCMFRSLKLGPVVVAGFVLVEASNQQRLSVAAVGHPRCRAVVSADCWLKPGVSYFLLPLSLHEREEMPVVFSCFSRKAVQIQEHTFSESAVMASWSAFIKSTDQSPDTFHGAKVYTAKSGGGLVAALAENHSRGYFQAELTFNALEDGKLLFSRGANITKDWVAPGQAQILQDCRRGVQALYYAGWQGVM</sequence>
<feature type="chain" id="PRO_5032647440" evidence="1">
    <location>
        <begin position="24"/>
        <end position="191"/>
    </location>
</feature>
<feature type="signal peptide" evidence="1">
    <location>
        <begin position="1"/>
        <end position="23"/>
    </location>
</feature>
<dbReference type="EMBL" id="CAJNIZ010040224">
    <property type="protein sequence ID" value="CAE7600585.1"/>
    <property type="molecule type" value="Genomic_DNA"/>
</dbReference>
<organism evidence="2 3">
    <name type="scientific">Symbiodinium pilosum</name>
    <name type="common">Dinoflagellate</name>
    <dbReference type="NCBI Taxonomy" id="2952"/>
    <lineage>
        <taxon>Eukaryota</taxon>
        <taxon>Sar</taxon>
        <taxon>Alveolata</taxon>
        <taxon>Dinophyceae</taxon>
        <taxon>Suessiales</taxon>
        <taxon>Symbiodiniaceae</taxon>
        <taxon>Symbiodinium</taxon>
    </lineage>
</organism>
<comment type="caution">
    <text evidence="2">The sequence shown here is derived from an EMBL/GenBank/DDBJ whole genome shotgun (WGS) entry which is preliminary data.</text>
</comment>
<reference evidence="2" key="1">
    <citation type="submission" date="2021-02" db="EMBL/GenBank/DDBJ databases">
        <authorList>
            <person name="Dougan E. K."/>
            <person name="Rhodes N."/>
            <person name="Thang M."/>
            <person name="Chan C."/>
        </authorList>
    </citation>
    <scope>NUCLEOTIDE SEQUENCE</scope>
</reference>
<accession>A0A812UUW3</accession>
<keyword evidence="1" id="KW-0732">Signal</keyword>
<evidence type="ECO:0000256" key="1">
    <source>
        <dbReference type="SAM" id="SignalP"/>
    </source>
</evidence>
<protein>
    <submittedName>
        <fullName evidence="2">Uncharacterized protein</fullName>
    </submittedName>
</protein>
<gene>
    <name evidence="2" type="ORF">SPIL2461_LOCUS15947</name>
</gene>
<evidence type="ECO:0000313" key="3">
    <source>
        <dbReference type="Proteomes" id="UP000649617"/>
    </source>
</evidence>
<dbReference type="AlphaFoldDB" id="A0A812UUW3"/>